<evidence type="ECO:0000256" key="5">
    <source>
        <dbReference type="RuleBase" id="RU003920"/>
    </source>
</evidence>
<evidence type="ECO:0000256" key="2">
    <source>
        <dbReference type="ARBA" id="ARBA00022980"/>
    </source>
</evidence>
<keyword evidence="3 4" id="KW-0687">Ribonucleoprotein</keyword>
<evidence type="ECO:0000313" key="6">
    <source>
        <dbReference type="EMBL" id="AKE07262.1"/>
    </source>
</evidence>
<dbReference type="Gene3D" id="1.10.287.10">
    <property type="entry name" value="S15/NS1, RNA-binding"/>
    <property type="match status" value="1"/>
</dbReference>
<dbReference type="HAMAP" id="MF_01343_B">
    <property type="entry name" value="Ribosomal_uS15_B"/>
    <property type="match status" value="1"/>
</dbReference>
<sequence>MVKTSFISIISQDDKEEKEGSVEFQIISFTNKIRGLTFHLKLHRKDYLSQRGLRKLLGKRQRLLSYLAKKNRVRYKELIGRLDIRESKIR</sequence>
<dbReference type="GeneID" id="24250335"/>
<evidence type="ECO:0000256" key="3">
    <source>
        <dbReference type="ARBA" id="ARBA00023274"/>
    </source>
</evidence>
<dbReference type="NCBIfam" id="TIGR00952">
    <property type="entry name" value="S15_bact"/>
    <property type="match status" value="1"/>
</dbReference>
<dbReference type="SUPFAM" id="SSF47060">
    <property type="entry name" value="S15/NS1 RNA-binding domain"/>
    <property type="match status" value="1"/>
</dbReference>
<dbReference type="GO" id="GO:0006412">
    <property type="term" value="P:translation"/>
    <property type="evidence" value="ECO:0007669"/>
    <property type="project" value="InterPro"/>
</dbReference>
<dbReference type="Pfam" id="PF00312">
    <property type="entry name" value="Ribosomal_S15"/>
    <property type="match status" value="1"/>
</dbReference>
<keyword evidence="2 4" id="KW-0689">Ribosomal protein</keyword>
<dbReference type="GO" id="GO:1990904">
    <property type="term" value="C:ribonucleoprotein complex"/>
    <property type="evidence" value="ECO:0007669"/>
    <property type="project" value="UniProtKB-KW"/>
</dbReference>
<dbReference type="GO" id="GO:0003735">
    <property type="term" value="F:structural constituent of ribosome"/>
    <property type="evidence" value="ECO:0007669"/>
    <property type="project" value="InterPro"/>
</dbReference>
<dbReference type="GO" id="GO:0005840">
    <property type="term" value="C:ribosome"/>
    <property type="evidence" value="ECO:0007669"/>
    <property type="project" value="UniProtKB-KW"/>
</dbReference>
<dbReference type="SMART" id="SM01387">
    <property type="entry name" value="Ribosomal_S15"/>
    <property type="match status" value="1"/>
</dbReference>
<dbReference type="EMBL" id="KP749924">
    <property type="protein sequence ID" value="AKE07262.1"/>
    <property type="molecule type" value="Genomic_DNA"/>
</dbReference>
<dbReference type="InterPro" id="IPR009068">
    <property type="entry name" value="uS15_NS1_RNA-bd_sf"/>
</dbReference>
<reference evidence="6" key="1">
    <citation type="submission" date="2015-02" db="EMBL/GenBank/DDBJ databases">
        <title>The first complete chloroplast genome sequence from Violaceae (Viola seoulensis).</title>
        <authorList>
            <person name="Cheon K.-S."/>
            <person name="Jang S.-K."/>
            <person name="Kim K.-A."/>
            <person name="Yang J.-C."/>
            <person name="Yoo K.-O."/>
        </authorList>
    </citation>
    <scope>NUCLEOTIDE SEQUENCE</scope>
</reference>
<dbReference type="PANTHER" id="PTHR23321">
    <property type="entry name" value="RIBOSOMAL PROTEIN S15, BACTERIAL AND ORGANELLAR"/>
    <property type="match status" value="1"/>
</dbReference>
<dbReference type="PROSITE" id="PS00362">
    <property type="entry name" value="RIBOSOMAL_S15"/>
    <property type="match status" value="1"/>
</dbReference>
<dbReference type="AlphaFoldDB" id="A0A0F6QHJ0"/>
<accession>A0A0F6QHJ0</accession>
<dbReference type="GO" id="GO:0005737">
    <property type="term" value="C:cytoplasm"/>
    <property type="evidence" value="ECO:0007669"/>
    <property type="project" value="UniProtKB-ARBA"/>
</dbReference>
<gene>
    <name evidence="6" type="primary">rps15</name>
    <name evidence="6" type="ORF">ViSeCp078</name>
</gene>
<dbReference type="InterPro" id="IPR000589">
    <property type="entry name" value="Ribosomal_uS15"/>
</dbReference>
<organism evidence="6">
    <name type="scientific">Viola seoulensis</name>
    <dbReference type="NCBI Taxonomy" id="316492"/>
    <lineage>
        <taxon>Eukaryota</taxon>
        <taxon>Viridiplantae</taxon>
        <taxon>Streptophyta</taxon>
        <taxon>Embryophyta</taxon>
        <taxon>Tracheophyta</taxon>
        <taxon>Spermatophyta</taxon>
        <taxon>Magnoliopsida</taxon>
        <taxon>eudicotyledons</taxon>
        <taxon>Gunneridae</taxon>
        <taxon>Pentapetalae</taxon>
        <taxon>rosids</taxon>
        <taxon>fabids</taxon>
        <taxon>Malpighiales</taxon>
        <taxon>Violaceae</taxon>
        <taxon>Viola</taxon>
        <taxon>Viola subgen. Viola</taxon>
        <taxon>Viola sect. Plagiostigma</taxon>
        <taxon>Viola subsect. Patellares</taxon>
    </lineage>
</organism>
<evidence type="ECO:0000256" key="1">
    <source>
        <dbReference type="ARBA" id="ARBA00008434"/>
    </source>
</evidence>
<comment type="similarity">
    <text evidence="1 4">Belongs to the universal ribosomal protein uS15 family.</text>
</comment>
<proteinExistence type="inferred from homology"/>
<dbReference type="CDD" id="cd00353">
    <property type="entry name" value="Ribosomal_S15p_S13e"/>
    <property type="match status" value="1"/>
</dbReference>
<name>A0A0F6QHJ0_9ROSI</name>
<evidence type="ECO:0000256" key="4">
    <source>
        <dbReference type="RuleBase" id="RU003919"/>
    </source>
</evidence>
<dbReference type="InterPro" id="IPR005290">
    <property type="entry name" value="Ribosomal_uS15_bac-type"/>
</dbReference>
<dbReference type="RefSeq" id="YP_009136657.1">
    <property type="nucleotide sequence ID" value="NC_026986.1"/>
</dbReference>
<keyword evidence="6" id="KW-0934">Plastid</keyword>
<geneLocation type="plastid" evidence="6"/>
<dbReference type="PANTHER" id="PTHR23321:SF26">
    <property type="entry name" value="SMALL RIBOSOMAL SUBUNIT PROTEIN US15M"/>
    <property type="match status" value="1"/>
</dbReference>
<protein>
    <recommendedName>
        <fullName evidence="5">30S ribosomal protein S15</fullName>
    </recommendedName>
</protein>